<evidence type="ECO:0000313" key="4">
    <source>
        <dbReference type="Proteomes" id="UP000621492"/>
    </source>
</evidence>
<dbReference type="PIRSF" id="PIRSF003092">
    <property type="entry name" value="MinD"/>
    <property type="match status" value="1"/>
</dbReference>
<dbReference type="EMBL" id="BMJD01000002">
    <property type="protein sequence ID" value="GGB30436.1"/>
    <property type="molecule type" value="Genomic_DNA"/>
</dbReference>
<name>A0A9W5TUK1_9BACI</name>
<accession>A0A9W5TUK1</accession>
<gene>
    <name evidence="3" type="primary">ylxH</name>
    <name evidence="3" type="ORF">GCM10011409_04710</name>
</gene>
<dbReference type="Gene3D" id="3.40.50.300">
    <property type="entry name" value="P-loop containing nucleotide triphosphate hydrolases"/>
    <property type="match status" value="1"/>
</dbReference>
<dbReference type="GO" id="GO:0051782">
    <property type="term" value="P:negative regulation of cell division"/>
    <property type="evidence" value="ECO:0007669"/>
    <property type="project" value="TreeGrafter"/>
</dbReference>
<keyword evidence="4" id="KW-1185">Reference proteome</keyword>
<dbReference type="GO" id="GO:0005524">
    <property type="term" value="F:ATP binding"/>
    <property type="evidence" value="ECO:0007669"/>
    <property type="project" value="UniProtKB-KW"/>
</dbReference>
<dbReference type="GO" id="GO:0005829">
    <property type="term" value="C:cytosol"/>
    <property type="evidence" value="ECO:0007669"/>
    <property type="project" value="TreeGrafter"/>
</dbReference>
<dbReference type="InterPro" id="IPR050625">
    <property type="entry name" value="ParA/MinD_ATPase"/>
</dbReference>
<evidence type="ECO:0000313" key="3">
    <source>
        <dbReference type="EMBL" id="GGB30436.1"/>
    </source>
</evidence>
<dbReference type="GO" id="GO:0009898">
    <property type="term" value="C:cytoplasmic side of plasma membrane"/>
    <property type="evidence" value="ECO:0007669"/>
    <property type="project" value="TreeGrafter"/>
</dbReference>
<dbReference type="PANTHER" id="PTHR43384">
    <property type="entry name" value="SEPTUM SITE-DETERMINING PROTEIN MIND HOMOLOG, CHLOROPLASTIC-RELATED"/>
    <property type="match status" value="1"/>
</dbReference>
<dbReference type="AlphaFoldDB" id="A0A9W5TUK1"/>
<dbReference type="Proteomes" id="UP000621492">
    <property type="component" value="Unassembled WGS sequence"/>
</dbReference>
<evidence type="ECO:0000256" key="2">
    <source>
        <dbReference type="ARBA" id="ARBA00022840"/>
    </source>
</evidence>
<dbReference type="InterPro" id="IPR033756">
    <property type="entry name" value="YlxH/NBP35"/>
</dbReference>
<reference evidence="3" key="2">
    <citation type="submission" date="2020-09" db="EMBL/GenBank/DDBJ databases">
        <authorList>
            <person name="Sun Q."/>
            <person name="Zhou Y."/>
        </authorList>
    </citation>
    <scope>NUCLEOTIDE SEQUENCE</scope>
    <source>
        <strain evidence="3">CGMCC 1.15454</strain>
    </source>
</reference>
<evidence type="ECO:0000256" key="1">
    <source>
        <dbReference type="ARBA" id="ARBA00022741"/>
    </source>
</evidence>
<sequence>MPDDQAAKLRQKLAVKNNQTHAKTIAIVSGKGGVGKSNFALNFALELLDKRKKVLLFDLDVGMGNIDILLGMQTNKTIVDMLADQLAFRDCLEIGPNNLDYIAAGSGLSEFFTMDKMKMNYFLEQYNDLIPKYDYIIFDMGAGTTSDSLAFVMAADECIVVTTPEPTSITDAYGMTKHIVNKQRNMPIYVVMNRSRTAKFGTKVLNQFQRVVFRFLQVNVFPMGVLPDDKTVQTAVTRQIPYLLLNSKAPVSRALKQIVTSYLANEISLNQQESLSFVQKVKRFMTERNKQ</sequence>
<dbReference type="InterPro" id="IPR033875">
    <property type="entry name" value="FlhG"/>
</dbReference>
<dbReference type="CDD" id="cd02038">
    <property type="entry name" value="FlhG-like"/>
    <property type="match status" value="1"/>
</dbReference>
<dbReference type="RefSeq" id="WP_088050215.1">
    <property type="nucleotide sequence ID" value="NZ_BMJD01000002.1"/>
</dbReference>
<proteinExistence type="predicted"/>
<dbReference type="Pfam" id="PF10609">
    <property type="entry name" value="ParA"/>
    <property type="match status" value="1"/>
</dbReference>
<keyword evidence="2" id="KW-0067">ATP-binding</keyword>
<comment type="caution">
    <text evidence="3">The sequence shown here is derived from an EMBL/GenBank/DDBJ whole genome shotgun (WGS) entry which is preliminary data.</text>
</comment>
<dbReference type="InterPro" id="IPR027417">
    <property type="entry name" value="P-loop_NTPase"/>
</dbReference>
<keyword evidence="1" id="KW-0547">Nucleotide-binding</keyword>
<dbReference type="SUPFAM" id="SSF52540">
    <property type="entry name" value="P-loop containing nucleoside triphosphate hydrolases"/>
    <property type="match status" value="1"/>
</dbReference>
<dbReference type="PANTHER" id="PTHR43384:SF4">
    <property type="entry name" value="CELLULOSE BIOSYNTHESIS PROTEIN BCSQ-RELATED"/>
    <property type="match status" value="1"/>
</dbReference>
<reference evidence="3" key="1">
    <citation type="journal article" date="2014" name="Int. J. Syst. Evol. Microbiol.">
        <title>Complete genome sequence of Corynebacterium casei LMG S-19264T (=DSM 44701T), isolated from a smear-ripened cheese.</title>
        <authorList>
            <consortium name="US DOE Joint Genome Institute (JGI-PGF)"/>
            <person name="Walter F."/>
            <person name="Albersmeier A."/>
            <person name="Kalinowski J."/>
            <person name="Ruckert C."/>
        </authorList>
    </citation>
    <scope>NUCLEOTIDE SEQUENCE</scope>
    <source>
        <strain evidence="3">CGMCC 1.15454</strain>
    </source>
</reference>
<dbReference type="InterPro" id="IPR025501">
    <property type="entry name" value="MinD_FleN"/>
</dbReference>
<organism evidence="3 4">
    <name type="scientific">Lentibacillus populi</name>
    <dbReference type="NCBI Taxonomy" id="1827502"/>
    <lineage>
        <taxon>Bacteria</taxon>
        <taxon>Bacillati</taxon>
        <taxon>Bacillota</taxon>
        <taxon>Bacilli</taxon>
        <taxon>Bacillales</taxon>
        <taxon>Bacillaceae</taxon>
        <taxon>Lentibacillus</taxon>
    </lineage>
</organism>
<protein>
    <submittedName>
        <fullName evidence="3">Flagellum site-determining protein YlxH</fullName>
    </submittedName>
</protein>
<dbReference type="GO" id="GO:0016887">
    <property type="term" value="F:ATP hydrolysis activity"/>
    <property type="evidence" value="ECO:0007669"/>
    <property type="project" value="TreeGrafter"/>
</dbReference>